<dbReference type="OrthoDB" id="264111at2759"/>
<feature type="compositionally biased region" description="Polar residues" evidence="1">
    <location>
        <begin position="1218"/>
        <end position="1228"/>
    </location>
</feature>
<gene>
    <name evidence="2" type="ORF">ABL78_1357</name>
</gene>
<feature type="region of interest" description="Disordered" evidence="1">
    <location>
        <begin position="1193"/>
        <end position="1229"/>
    </location>
</feature>
<comment type="caution">
    <text evidence="2">The sequence shown here is derived from an EMBL/GenBank/DDBJ whole genome shotgun (WGS) entry which is preliminary data.</text>
</comment>
<feature type="compositionally biased region" description="Low complexity" evidence="1">
    <location>
        <begin position="658"/>
        <end position="667"/>
    </location>
</feature>
<feature type="region of interest" description="Disordered" evidence="1">
    <location>
        <begin position="1063"/>
        <end position="1086"/>
    </location>
</feature>
<feature type="compositionally biased region" description="Low complexity" evidence="1">
    <location>
        <begin position="1143"/>
        <end position="1157"/>
    </location>
</feature>
<proteinExistence type="predicted"/>
<feature type="region of interest" description="Disordered" evidence="1">
    <location>
        <begin position="118"/>
        <end position="137"/>
    </location>
</feature>
<reference evidence="2 3" key="1">
    <citation type="journal article" date="2015" name="PLoS Pathog.">
        <title>Leptomonas seymouri: Adaptations to the Dixenous Life Cycle Analyzed by Genome Sequencing, Transcriptome Profiling and Co-infection with Leishmania donovani.</title>
        <authorList>
            <person name="Kraeva N."/>
            <person name="Butenko A."/>
            <person name="Hlavacova J."/>
            <person name="Kostygov A."/>
            <person name="Myskova J."/>
            <person name="Grybchuk D."/>
            <person name="Lestinova T."/>
            <person name="Votypka J."/>
            <person name="Volf P."/>
            <person name="Opperdoes F."/>
            <person name="Flegontov P."/>
            <person name="Lukes J."/>
            <person name="Yurchenko V."/>
        </authorList>
    </citation>
    <scope>NUCLEOTIDE SEQUENCE [LARGE SCALE GENOMIC DNA]</scope>
    <source>
        <strain evidence="2 3">ATCC 30220</strain>
    </source>
</reference>
<evidence type="ECO:0000313" key="3">
    <source>
        <dbReference type="Proteomes" id="UP000038009"/>
    </source>
</evidence>
<dbReference type="VEuPathDB" id="TriTrypDB:Lsey_0022_0020"/>
<feature type="compositionally biased region" description="Polar residues" evidence="1">
    <location>
        <begin position="1170"/>
        <end position="1179"/>
    </location>
</feature>
<feature type="compositionally biased region" description="Basic and acidic residues" evidence="1">
    <location>
        <begin position="1193"/>
        <end position="1216"/>
    </location>
</feature>
<dbReference type="OMA" id="PYERLLC"/>
<name>A0A0N1I0Q2_LEPSE</name>
<feature type="compositionally biased region" description="Low complexity" evidence="1">
    <location>
        <begin position="392"/>
        <end position="402"/>
    </location>
</feature>
<sequence>MSFVCSGLHRGDRLLPLESSEVLVATDCFRLHVLDGEHDAKLHEHVSFYWHQQRGYQDYQRRLLQVVRSTKAPLRFVGFPQVRQSQVAKRHENTSAVAGALSVNSHVSDTATTAASQSKDAACFSSPSPPTSNRDNGVDVAVEASKWSPPRALAAWNWVRLVAPYERLLCPTLLFSALLSPAVGGSITSLLHGTQPPSASSPVAPLYSTRCVPAKWSSRTCRTLWALHETAAAASLPAQEVYVLCAGTLLYLDVVITSGKVWDELVALWGSDGAPLTCDSTQQEDKSSNTHDCKAVESGSDAQSTALASIKANLSQMPQTYASLLQHVRVLLEAILFVSPNSEGGAPATSSTLPDTGKALPSCPQPLLQWLQTAAEAEEWTAFTNTKEKESLSPSSASSPTEHSARHTSEVAQVLKLAVREWLSRRGTTVTAAAPTGSRAVALPMRDLCASRGSPKLSRCPVSRTPAATPSRLGVLSSADASVTTRDQEKESSSSDGGDAAHRLSSAGPAARLGRGVATGASSSFSTAGPPPAFEAFEPHDMPRSQHPFFLPPLPQDPALLVFTAVWRRTLRRCVLEKDVVRQQLRQVILGQAGQRCEELLAMVRQQQRDAQEGKPCTAHVPPLSTKAAAAVGGADAGIQDIKGSCGKRSSGVHLTAAPLSTSSDSSMPPPPSSSLAAEAATEKRPSSFAPTHEQLLLLTDDPAATSFRVCGPRSGEWLTSRVGAWSGFRGELFRCVGLPPSPLPPAFVSPLGEQQRSPAVHPRLQSSHINKSGAYSCSISSGVLLERFVDGALELDSSTRTSHSSFSSATTARHAITALFTTEELADRLCRLGAAFPRYATEISGDRLRPVDADFTREVLQRQCLPLFLACKRRGIQQWNLRGWSKGLALTLLDNSGTESRLVTPAKLLEMSKQQLVAAMSGTDVTDTAAALRMLMEGGKSEVAAFLEHVQKRKERSLRWLPVKRVAAGRAASSFPLVPLSAVEVLLLRRAEESAIFGIFQCHPQAAALSGCGVQRLALHANSYKSSSLILLVRTCGVVVEWDVQDCYEPPRYRRLRVPKRMMSHEKRRPSSAMMSADDAPPPEIGTELERLTLRHVRGMLQYYRRALVSSSSVEKDVTGNASSAETRSPATMTSAPSLTPAQTASTVGTSGSASQPPGTKRLRENDEGSNGPSQVATTEVAVGCKQEFQAVKEDHSRVKQEGEARKATPDDRGDFTASTSPPSKTIQADAERTSLFPIDRAVTLFVLRHHPQYYTHVVGCGIKEVYVTTSTASAGAAASDDEDCQVHPDDSALLPAKATHSIDTSASSSGPTSDAALKPVIVVERVCGQRVEVDIEACYNQSVDGCPLRPRVTLA</sequence>
<feature type="region of interest" description="Disordered" evidence="1">
    <location>
        <begin position="658"/>
        <end position="690"/>
    </location>
</feature>
<organism evidence="2 3">
    <name type="scientific">Leptomonas seymouri</name>
    <dbReference type="NCBI Taxonomy" id="5684"/>
    <lineage>
        <taxon>Eukaryota</taxon>
        <taxon>Discoba</taxon>
        <taxon>Euglenozoa</taxon>
        <taxon>Kinetoplastea</taxon>
        <taxon>Metakinetoplastina</taxon>
        <taxon>Trypanosomatida</taxon>
        <taxon>Trypanosomatidae</taxon>
        <taxon>Leishmaniinae</taxon>
        <taxon>Leptomonas</taxon>
    </lineage>
</organism>
<feature type="region of interest" description="Disordered" evidence="1">
    <location>
        <begin position="385"/>
        <end position="410"/>
    </location>
</feature>
<feature type="compositionally biased region" description="Polar residues" evidence="1">
    <location>
        <begin position="1121"/>
        <end position="1142"/>
    </location>
</feature>
<feature type="compositionally biased region" description="Low complexity" evidence="1">
    <location>
        <begin position="518"/>
        <end position="528"/>
    </location>
</feature>
<evidence type="ECO:0000256" key="1">
    <source>
        <dbReference type="SAM" id="MobiDB-lite"/>
    </source>
</evidence>
<feature type="region of interest" description="Disordered" evidence="1">
    <location>
        <begin position="452"/>
        <end position="531"/>
    </location>
</feature>
<evidence type="ECO:0000313" key="2">
    <source>
        <dbReference type="EMBL" id="KPI89481.1"/>
    </source>
</evidence>
<dbReference type="EMBL" id="LJSK01000022">
    <property type="protein sequence ID" value="KPI89481.1"/>
    <property type="molecule type" value="Genomic_DNA"/>
</dbReference>
<keyword evidence="3" id="KW-1185">Reference proteome</keyword>
<protein>
    <submittedName>
        <fullName evidence="2">Uncharacterized protein</fullName>
    </submittedName>
</protein>
<feature type="region of interest" description="Disordered" evidence="1">
    <location>
        <begin position="1113"/>
        <end position="1179"/>
    </location>
</feature>
<dbReference type="Proteomes" id="UP000038009">
    <property type="component" value="Unassembled WGS sequence"/>
</dbReference>
<accession>A0A0N1I0Q2</accession>